<name>A0ABU3G2W1_9GAMM</name>
<evidence type="ECO:0000313" key="2">
    <source>
        <dbReference type="Proteomes" id="UP001249505"/>
    </source>
</evidence>
<dbReference type="RefSeq" id="WP_311900371.1">
    <property type="nucleotide sequence ID" value="NZ_JAUOES010000022.1"/>
</dbReference>
<proteinExistence type="predicted"/>
<reference evidence="1 2" key="1">
    <citation type="submission" date="2023-07" db="EMBL/GenBank/DDBJ databases">
        <title>Novel Shewanella species isolated from Baltic Sea sediments.</title>
        <authorList>
            <person name="Martin-Rodriguez A.J."/>
        </authorList>
    </citation>
    <scope>NUCLEOTIDE SEQUENCE [LARGE SCALE GENOMIC DNA]</scope>
    <source>
        <strain evidence="1 2">SP2S1-2</strain>
    </source>
</reference>
<gene>
    <name evidence="1" type="ORF">Q4Q50_17030</name>
</gene>
<organism evidence="1 2">
    <name type="scientific">Shewanella scandinavica</name>
    <dbReference type="NCBI Taxonomy" id="3063538"/>
    <lineage>
        <taxon>Bacteria</taxon>
        <taxon>Pseudomonadati</taxon>
        <taxon>Pseudomonadota</taxon>
        <taxon>Gammaproteobacteria</taxon>
        <taxon>Alteromonadales</taxon>
        <taxon>Shewanellaceae</taxon>
        <taxon>Shewanella</taxon>
    </lineage>
</organism>
<dbReference type="Gene3D" id="2.60.120.620">
    <property type="entry name" value="q2cbj1_9rhob like domain"/>
    <property type="match status" value="1"/>
</dbReference>
<dbReference type="EMBL" id="JAUOES010000022">
    <property type="protein sequence ID" value="MDT3281981.1"/>
    <property type="molecule type" value="Genomic_DNA"/>
</dbReference>
<evidence type="ECO:0000313" key="1">
    <source>
        <dbReference type="EMBL" id="MDT3281981.1"/>
    </source>
</evidence>
<keyword evidence="2" id="KW-1185">Reference proteome</keyword>
<comment type="caution">
    <text evidence="1">The sequence shown here is derived from an EMBL/GenBank/DDBJ whole genome shotgun (WGS) entry which is preliminary data.</text>
</comment>
<accession>A0ABU3G2W1</accession>
<dbReference type="Pfam" id="PF13759">
    <property type="entry name" value="2OG-FeII_Oxy_5"/>
    <property type="match status" value="1"/>
</dbReference>
<sequence length="217" mass="25008">MLVPVFEQAICVFDFDEYDSFEGKHETYSTLETLFSLPDVINEGNVPDAKGGRALSTAHLYKTHPIPQLLNFKTNPLGDWILRRIFESAILLGFQNTRDIKKLKYHRTWANRMEYNCDAIAHRHANNDWTIPHLVAIYYTDVPDESADLVFINDKDNSIMRGDHCHEYPAEKQYIVKSKTGRLVCHDARFLHGTTVHKSHLPRTCLVIEVGFPPLNK</sequence>
<dbReference type="InterPro" id="IPR012668">
    <property type="entry name" value="CHP02466"/>
</dbReference>
<protein>
    <submittedName>
        <fullName evidence="1">2OG-Fe(II) oxygenase</fullName>
    </submittedName>
</protein>
<dbReference type="Proteomes" id="UP001249505">
    <property type="component" value="Unassembled WGS sequence"/>
</dbReference>